<feature type="compositionally biased region" description="Polar residues" evidence="7">
    <location>
        <begin position="712"/>
        <end position="733"/>
    </location>
</feature>
<gene>
    <name evidence="13" type="ORF">A1Q2_01569</name>
</gene>
<evidence type="ECO:0008006" key="15">
    <source>
        <dbReference type="Google" id="ProtNLM"/>
    </source>
</evidence>
<dbReference type="GO" id="GO:0005886">
    <property type="term" value="C:plasma membrane"/>
    <property type="evidence" value="ECO:0007669"/>
    <property type="project" value="TreeGrafter"/>
</dbReference>
<evidence type="ECO:0000256" key="4">
    <source>
        <dbReference type="ARBA" id="ARBA00022692"/>
    </source>
</evidence>
<evidence type="ECO:0000313" key="14">
    <source>
        <dbReference type="Proteomes" id="UP000006757"/>
    </source>
</evidence>
<dbReference type="EMBL" id="AMBO01000234">
    <property type="protein sequence ID" value="EKD04094.1"/>
    <property type="molecule type" value="Genomic_DNA"/>
</dbReference>
<dbReference type="InterPro" id="IPR045122">
    <property type="entry name" value="Csc1-like"/>
</dbReference>
<evidence type="ECO:0000313" key="13">
    <source>
        <dbReference type="EMBL" id="EKD04094.1"/>
    </source>
</evidence>
<feature type="compositionally biased region" description="Low complexity" evidence="7">
    <location>
        <begin position="745"/>
        <end position="754"/>
    </location>
</feature>
<dbReference type="InterPro" id="IPR022257">
    <property type="entry name" value="PHM7_ext"/>
</dbReference>
<keyword evidence="3" id="KW-0813">Transport</keyword>
<evidence type="ECO:0000256" key="2">
    <source>
        <dbReference type="ARBA" id="ARBA00007779"/>
    </source>
</evidence>
<feature type="transmembrane region" description="Helical" evidence="8">
    <location>
        <begin position="589"/>
        <end position="612"/>
    </location>
</feature>
<keyword evidence="5 8" id="KW-1133">Transmembrane helix</keyword>
<dbReference type="eggNOG" id="KOG1134">
    <property type="taxonomic scope" value="Eukaryota"/>
</dbReference>
<dbReference type="Pfam" id="PF02714">
    <property type="entry name" value="RSN1_7TM"/>
    <property type="match status" value="1"/>
</dbReference>
<evidence type="ECO:0000259" key="12">
    <source>
        <dbReference type="Pfam" id="PF14703"/>
    </source>
</evidence>
<feature type="domain" description="CSC1/OSCA1-like N-terminal transmembrane" evidence="11">
    <location>
        <begin position="19"/>
        <end position="170"/>
    </location>
</feature>
<keyword evidence="6 8" id="KW-0472">Membrane</keyword>
<feature type="transmembrane region" description="Helical" evidence="8">
    <location>
        <begin position="149"/>
        <end position="168"/>
    </location>
</feature>
<dbReference type="PANTHER" id="PTHR13018:SF143">
    <property type="entry name" value="CSC1_OSCA1-LIKE 7TM REGION DOMAIN-CONTAINING PROTEIN"/>
    <property type="match status" value="1"/>
</dbReference>
<feature type="transmembrane region" description="Helical" evidence="8">
    <location>
        <begin position="670"/>
        <end position="693"/>
    </location>
</feature>
<feature type="compositionally biased region" description="Basic and acidic residues" evidence="7">
    <location>
        <begin position="267"/>
        <end position="281"/>
    </location>
</feature>
<dbReference type="InterPro" id="IPR003864">
    <property type="entry name" value="CSC1/OSCA1-like_7TM"/>
</dbReference>
<protein>
    <recommendedName>
        <fullName evidence="15">DUF221-domain-containing protein</fullName>
    </recommendedName>
</protein>
<evidence type="ECO:0000259" key="11">
    <source>
        <dbReference type="Pfam" id="PF13967"/>
    </source>
</evidence>
<keyword evidence="14" id="KW-1185">Reference proteome</keyword>
<dbReference type="InterPro" id="IPR032880">
    <property type="entry name" value="CSC1/OSCA1-like_N"/>
</dbReference>
<organism evidence="13 14">
    <name type="scientific">Trichosporon asahii var. asahii (strain CBS 8904)</name>
    <name type="common">Yeast</name>
    <dbReference type="NCBI Taxonomy" id="1220162"/>
    <lineage>
        <taxon>Eukaryota</taxon>
        <taxon>Fungi</taxon>
        <taxon>Dikarya</taxon>
        <taxon>Basidiomycota</taxon>
        <taxon>Agaricomycotina</taxon>
        <taxon>Tremellomycetes</taxon>
        <taxon>Trichosporonales</taxon>
        <taxon>Trichosporonaceae</taxon>
        <taxon>Trichosporon</taxon>
    </lineage>
</organism>
<dbReference type="OrthoDB" id="1076608at2759"/>
<dbReference type="OMA" id="QKWFFAF"/>
<feature type="domain" description="10TM putative phosphate transporter extracellular tail" evidence="10">
    <location>
        <begin position="859"/>
        <end position="925"/>
    </location>
</feature>
<feature type="transmembrane region" description="Helical" evidence="8">
    <location>
        <begin position="20"/>
        <end position="41"/>
    </location>
</feature>
<feature type="transmembrane region" description="Helical" evidence="8">
    <location>
        <begin position="476"/>
        <end position="495"/>
    </location>
</feature>
<evidence type="ECO:0000259" key="10">
    <source>
        <dbReference type="Pfam" id="PF12621"/>
    </source>
</evidence>
<dbReference type="Pfam" id="PF13967">
    <property type="entry name" value="RSN1_TM"/>
    <property type="match status" value="1"/>
</dbReference>
<feature type="transmembrane region" description="Helical" evidence="8">
    <location>
        <begin position="522"/>
        <end position="549"/>
    </location>
</feature>
<comment type="subcellular location">
    <subcellularLocation>
        <location evidence="1">Membrane</location>
        <topology evidence="1">Multi-pass membrane protein</topology>
    </subcellularLocation>
</comment>
<feature type="region of interest" description="Disordered" evidence="7">
    <location>
        <begin position="266"/>
        <end position="296"/>
    </location>
</feature>
<feature type="compositionally biased region" description="Basic and acidic residues" evidence="7">
    <location>
        <begin position="755"/>
        <end position="767"/>
    </location>
</feature>
<evidence type="ECO:0000256" key="1">
    <source>
        <dbReference type="ARBA" id="ARBA00004141"/>
    </source>
</evidence>
<proteinExistence type="inferred from homology"/>
<evidence type="ECO:0000259" key="9">
    <source>
        <dbReference type="Pfam" id="PF02714"/>
    </source>
</evidence>
<dbReference type="Proteomes" id="UP000006757">
    <property type="component" value="Unassembled WGS sequence"/>
</dbReference>
<comment type="similarity">
    <text evidence="2">Belongs to the CSC1 (TC 1.A.17) family.</text>
</comment>
<accession>K1WT29</accession>
<feature type="domain" description="CSC1/OSCA1-like 7TM region" evidence="9">
    <location>
        <begin position="422"/>
        <end position="655"/>
    </location>
</feature>
<dbReference type="InParanoid" id="K1WT29"/>
<feature type="region of interest" description="Disordered" evidence="7">
    <location>
        <begin position="710"/>
        <end position="815"/>
    </location>
</feature>
<reference evidence="13 14" key="1">
    <citation type="journal article" date="2012" name="Eukaryot. Cell">
        <title>Genome sequence of the Trichosporon asahii environmental strain CBS 8904.</title>
        <authorList>
            <person name="Yang R.Y."/>
            <person name="Li H.T."/>
            <person name="Zhu H."/>
            <person name="Zhou G.P."/>
            <person name="Wang M."/>
            <person name="Wang L."/>
        </authorList>
    </citation>
    <scope>NUCLEOTIDE SEQUENCE [LARGE SCALE GENOMIC DNA]</scope>
    <source>
        <strain evidence="13 14">CBS 8904</strain>
    </source>
</reference>
<dbReference type="FunCoup" id="K1WT29">
    <property type="interactions" value="41"/>
</dbReference>
<comment type="caution">
    <text evidence="13">The sequence shown here is derived from an EMBL/GenBank/DDBJ whole genome shotgun (WGS) entry which is preliminary data.</text>
</comment>
<dbReference type="Pfam" id="PF14703">
    <property type="entry name" value="PHM7_cyt"/>
    <property type="match status" value="1"/>
</dbReference>
<feature type="transmembrane region" description="Helical" evidence="8">
    <location>
        <begin position="436"/>
        <end position="456"/>
    </location>
</feature>
<keyword evidence="4 8" id="KW-0812">Transmembrane</keyword>
<evidence type="ECO:0000256" key="6">
    <source>
        <dbReference type="ARBA" id="ARBA00023136"/>
    </source>
</evidence>
<dbReference type="AlphaFoldDB" id="K1WT29"/>
<feature type="domain" description="CSC1/OSCA1-like cytosolic" evidence="12">
    <location>
        <begin position="193"/>
        <end position="396"/>
    </location>
</feature>
<evidence type="ECO:0000256" key="7">
    <source>
        <dbReference type="SAM" id="MobiDB-lite"/>
    </source>
</evidence>
<feature type="transmembrane region" description="Helical" evidence="8">
    <location>
        <begin position="101"/>
        <end position="120"/>
    </location>
</feature>
<name>K1WT29_TRIAC</name>
<feature type="transmembrane region" description="Helical" evidence="8">
    <location>
        <begin position="632"/>
        <end position="658"/>
    </location>
</feature>
<evidence type="ECO:0000256" key="5">
    <source>
        <dbReference type="ARBA" id="ARBA00022989"/>
    </source>
</evidence>
<evidence type="ECO:0000256" key="3">
    <source>
        <dbReference type="ARBA" id="ARBA00022448"/>
    </source>
</evidence>
<evidence type="ECO:0000256" key="8">
    <source>
        <dbReference type="SAM" id="Phobius"/>
    </source>
</evidence>
<dbReference type="GO" id="GO:0005227">
    <property type="term" value="F:calcium-activated cation channel activity"/>
    <property type="evidence" value="ECO:0007669"/>
    <property type="project" value="InterPro"/>
</dbReference>
<dbReference type="Pfam" id="PF12621">
    <property type="entry name" value="PHM7_ext"/>
    <property type="match status" value="1"/>
</dbReference>
<dbReference type="STRING" id="1220162.K1WT29"/>
<sequence length="927" mass="103198">MTDENSGGREKALSANTQSFLTSFAFNGAIAGAQLIAWLVLRPLIKGVYEPRTYIPPHIQQAVPLGKNLIMPLWRIIMSDPDEILRKNGVDPYVFVRFLRLMIKAYVPIWFVSWAILLPVDSVNSSREGRQGLDQFTFGNIALNKQDRYWAHLILAWVFNGWIIYLIWTEMRKWLVIRQTYLTSPKHSKTAQARTVLVTGIPLEYMDEERLKQLYSFLPGGVKTVWLNRNLKEMPSLYDRRLAASNRLENAQVQLVQKAWKYRHKHEQQAAKAEKKGKEPAPLEPATKPPTDGSALSLADQLVPHSQRPTMRLKPSWSPIGLGWLGIGKKVDVIHWARKEIAECTDQLDKSRDQLGRDIATVGIDGDNYPPLNSAFILFNQQIAAHMAHQCLNYQVPYEARLRTVVSWALTFGIIIAWVPLYSFGKKLLQGVITGVLPPILLAVLNMLVPVIYRQFSALAGTPNKNLVELDVMTRFFIHLVVNTFVTVTLSKGLIQSLPELAANPASVPATLAKNMPSASTFFITMILTQFTGAVGVLLSPITLLFYYVRVILGGGTPRKIFNARYRMPTPTFGADFARLTAYCLIMSAYMIISPVINGFGAVFAIVSYWVYKYQYIWVMFQRPSEDTGGLFFPKAVSQVFVGLYIQEICLCALFFLARDENQHVSAVPQGALMVVLIAATASVHFLLVNAYGPLRDSVPFSLAHLTRRPHGSSNKLQGDSESFVSAKSQTPLNPTPPNERSEYSSESQNPSSSKGDHSSTKGDYFPEPKPAARRGSTKSWEDIKWDSMAQDWQPGTQGDTPPPSPPAIAKERAQESIAKESIEMAELGRTSTRVDPEDDKEDTAFFAVPGGPGVYPPPPSGVDPAAFFHPATKNPQRTVWLPQDTLGMAAHEMRDNVDAGVLTTTNNAFLNSNGKVKVVGRPPDML</sequence>
<dbReference type="InterPro" id="IPR027815">
    <property type="entry name" value="CSC1/OSCA1-like_cyt"/>
</dbReference>
<feature type="transmembrane region" description="Helical" evidence="8">
    <location>
        <begin position="405"/>
        <end position="424"/>
    </location>
</feature>
<dbReference type="HOGENOM" id="CLU_002458_2_0_1"/>
<dbReference type="PANTHER" id="PTHR13018">
    <property type="entry name" value="PROBABLE MEMBRANE PROTEIN DUF221-RELATED"/>
    <property type="match status" value="1"/>
</dbReference>